<evidence type="ECO:0000313" key="3">
    <source>
        <dbReference type="Proteomes" id="UP000553706"/>
    </source>
</evidence>
<dbReference type="Proteomes" id="UP000553706">
    <property type="component" value="Unassembled WGS sequence"/>
</dbReference>
<name>A0A840VEM1_9PROT</name>
<feature type="compositionally biased region" description="Basic and acidic residues" evidence="1">
    <location>
        <begin position="25"/>
        <end position="34"/>
    </location>
</feature>
<gene>
    <name evidence="2" type="ORF">HNP71_002595</name>
</gene>
<dbReference type="RefSeq" id="WP_183267346.1">
    <property type="nucleotide sequence ID" value="NZ_JACHFJ010000015.1"/>
</dbReference>
<feature type="region of interest" description="Disordered" evidence="1">
    <location>
        <begin position="1"/>
        <end position="34"/>
    </location>
</feature>
<organism evidence="2 3">
    <name type="scientific">Acidocella aromatica</name>
    <dbReference type="NCBI Taxonomy" id="1303579"/>
    <lineage>
        <taxon>Bacteria</taxon>
        <taxon>Pseudomonadati</taxon>
        <taxon>Pseudomonadota</taxon>
        <taxon>Alphaproteobacteria</taxon>
        <taxon>Acetobacterales</taxon>
        <taxon>Acidocellaceae</taxon>
        <taxon>Acidocella</taxon>
    </lineage>
</organism>
<proteinExistence type="predicted"/>
<sequence length="64" mass="7271">MHKPKNSTATRTLRRAAAHLTSRSEWLRRRREPDPRCRAVQLADAAECERLAATLLEMVEGGTK</sequence>
<evidence type="ECO:0000256" key="1">
    <source>
        <dbReference type="SAM" id="MobiDB-lite"/>
    </source>
</evidence>
<comment type="caution">
    <text evidence="2">The sequence shown here is derived from an EMBL/GenBank/DDBJ whole genome shotgun (WGS) entry which is preliminary data.</text>
</comment>
<reference evidence="2 3" key="1">
    <citation type="submission" date="2020-08" db="EMBL/GenBank/DDBJ databases">
        <title>Genomic Encyclopedia of Type Strains, Phase IV (KMG-IV): sequencing the most valuable type-strain genomes for metagenomic binning, comparative biology and taxonomic classification.</title>
        <authorList>
            <person name="Goeker M."/>
        </authorList>
    </citation>
    <scope>NUCLEOTIDE SEQUENCE [LARGE SCALE GENOMIC DNA]</scope>
    <source>
        <strain evidence="2 3">DSM 27026</strain>
    </source>
</reference>
<accession>A0A840VEM1</accession>
<dbReference type="EMBL" id="JACHFJ010000015">
    <property type="protein sequence ID" value="MBB5374323.1"/>
    <property type="molecule type" value="Genomic_DNA"/>
</dbReference>
<protein>
    <submittedName>
        <fullName evidence="2">Uncharacterized protein</fullName>
    </submittedName>
</protein>
<evidence type="ECO:0000313" key="2">
    <source>
        <dbReference type="EMBL" id="MBB5374323.1"/>
    </source>
</evidence>
<keyword evidence="3" id="KW-1185">Reference proteome</keyword>
<dbReference type="AlphaFoldDB" id="A0A840VEM1"/>